<reference evidence="2" key="1">
    <citation type="submission" date="2022-07" db="EMBL/GenBank/DDBJ databases">
        <title>Isolation, identification, and degradation of a PFOSA degrading strain from sewage treatment plant.</title>
        <authorList>
            <person name="Zhang L."/>
            <person name="Huo Y."/>
        </authorList>
    </citation>
    <scope>NUCLEOTIDE SEQUENCE</scope>
    <source>
        <strain evidence="2">C1</strain>
    </source>
</reference>
<dbReference type="RefSeq" id="WP_256552053.1">
    <property type="nucleotide sequence ID" value="NZ_CP101751.1"/>
</dbReference>
<dbReference type="EMBL" id="CP101751">
    <property type="protein sequence ID" value="UUC46388.1"/>
    <property type="molecule type" value="Genomic_DNA"/>
</dbReference>
<evidence type="ECO:0000256" key="1">
    <source>
        <dbReference type="SAM" id="SignalP"/>
    </source>
</evidence>
<feature type="chain" id="PRO_5046407631" description="Lipoprotein" evidence="1">
    <location>
        <begin position="23"/>
        <end position="185"/>
    </location>
</feature>
<gene>
    <name evidence="2" type="ORF">NOX80_04095</name>
</gene>
<name>A0ABY5IU95_9FLAO</name>
<accession>A0ABY5IU95</accession>
<protein>
    <recommendedName>
        <fullName evidence="4">Lipoprotein</fullName>
    </recommendedName>
</protein>
<dbReference type="PROSITE" id="PS51257">
    <property type="entry name" value="PROKAR_LIPOPROTEIN"/>
    <property type="match status" value="1"/>
</dbReference>
<feature type="signal peptide" evidence="1">
    <location>
        <begin position="1"/>
        <end position="22"/>
    </location>
</feature>
<keyword evidence="3" id="KW-1185">Reference proteome</keyword>
<dbReference type="Proteomes" id="UP001059844">
    <property type="component" value="Chromosome"/>
</dbReference>
<organism evidence="2 3">
    <name type="scientific">Flavobacterium cerinum</name>
    <dbReference type="NCBI Taxonomy" id="2502784"/>
    <lineage>
        <taxon>Bacteria</taxon>
        <taxon>Pseudomonadati</taxon>
        <taxon>Bacteroidota</taxon>
        <taxon>Flavobacteriia</taxon>
        <taxon>Flavobacteriales</taxon>
        <taxon>Flavobacteriaceae</taxon>
        <taxon>Flavobacterium</taxon>
    </lineage>
</organism>
<evidence type="ECO:0008006" key="4">
    <source>
        <dbReference type="Google" id="ProtNLM"/>
    </source>
</evidence>
<evidence type="ECO:0000313" key="3">
    <source>
        <dbReference type="Proteomes" id="UP001059844"/>
    </source>
</evidence>
<evidence type="ECO:0000313" key="2">
    <source>
        <dbReference type="EMBL" id="UUC46388.1"/>
    </source>
</evidence>
<sequence length="185" mass="20142">MMKTIVRTLLFCSALFMMSACENEPMSNDDAAAAKISQTENVSFDVSNACYTTDLIAGQYYLAGHIYVTMDATKVYVTYSTVDNWRIKGTHLCVGDCNKIPQTGTGNPIPGKFPLATSNPSGVQQVTFTINKSDLGDCFCVAAHADVSRPGQSETAWAKGDNFPGSNWAMYFSLCKSNCVDEEQH</sequence>
<keyword evidence="1" id="KW-0732">Signal</keyword>
<proteinExistence type="predicted"/>